<dbReference type="EMBL" id="AHAE01000032">
    <property type="protein sequence ID" value="EJZ82430.1"/>
    <property type="molecule type" value="Genomic_DNA"/>
</dbReference>
<keyword evidence="2" id="KW-1185">Reference proteome</keyword>
<name>K0Z4T6_9CORY</name>
<dbReference type="AlphaFoldDB" id="K0Z4T6"/>
<comment type="caution">
    <text evidence="1">The sequence shown here is derived from an EMBL/GenBank/DDBJ whole genome shotgun (WGS) entry which is preliminary data.</text>
</comment>
<dbReference type="HOGENOM" id="CLU_1030324_0_0_11"/>
<accession>K0Z4T6</accession>
<dbReference type="Proteomes" id="UP000006078">
    <property type="component" value="Unassembled WGS sequence"/>
</dbReference>
<reference evidence="1 2" key="1">
    <citation type="submission" date="2012-08" db="EMBL/GenBank/DDBJ databases">
        <title>The Genome Sequence of Turicella otitidis ATCC 51513.</title>
        <authorList>
            <consortium name="The Broad Institute Genome Sequencing Platform"/>
            <person name="Earl A."/>
            <person name="Ward D."/>
            <person name="Feldgarden M."/>
            <person name="Gevers D."/>
            <person name="Huys G."/>
            <person name="Walker B."/>
            <person name="Young S.K."/>
            <person name="Zeng Q."/>
            <person name="Gargeya S."/>
            <person name="Fitzgerald M."/>
            <person name="Haas B."/>
            <person name="Abouelleil A."/>
            <person name="Alvarado L."/>
            <person name="Arachchi H.M."/>
            <person name="Berlin A.M."/>
            <person name="Chapman S.B."/>
            <person name="Goldberg J."/>
            <person name="Griggs A."/>
            <person name="Gujja S."/>
            <person name="Hansen M."/>
            <person name="Howarth C."/>
            <person name="Imamovic A."/>
            <person name="Larimer J."/>
            <person name="McCowen C."/>
            <person name="Montmayeur A."/>
            <person name="Murphy C."/>
            <person name="Neiman D."/>
            <person name="Pearson M."/>
            <person name="Priest M."/>
            <person name="Roberts A."/>
            <person name="Saif S."/>
            <person name="Shea T."/>
            <person name="Sisk P."/>
            <person name="Sykes S."/>
            <person name="Wortman J."/>
            <person name="Nusbaum C."/>
            <person name="Birren B."/>
        </authorList>
    </citation>
    <scope>NUCLEOTIDE SEQUENCE [LARGE SCALE GENOMIC DNA]</scope>
    <source>
        <strain evidence="1 2">ATCC 51513</strain>
    </source>
</reference>
<proteinExistence type="predicted"/>
<evidence type="ECO:0000313" key="2">
    <source>
        <dbReference type="Proteomes" id="UP000006078"/>
    </source>
</evidence>
<sequence>MRWSSAPVAKLLSVRTPHNARLRYRGGELRRAGLSDWAGPSVCAGIRVSSSAILMSRQISLWNPSRSASLVSSAGCRRTPGAGAGEVSFSGRHSGRRSVTVVSGPRREGLAVPAVGDFAKTYDLVARIGALSEVAVGPHVRSFNPARGSCQCRASSSSAIAARARELSSVHRRVRAVRAVGQRSCCRRRRGRRRAPRGTRVRDLPWRVRRGRARQAPGVVSRAVAQRGVLRGGSRSVCLDFAGETMPASARRWCMRTGSAVRFARAAKAT</sequence>
<protein>
    <submittedName>
        <fullName evidence="1">Uncharacterized protein</fullName>
    </submittedName>
</protein>
<organism evidence="1 2">
    <name type="scientific">Corynebacterium otitidis ATCC 51513</name>
    <dbReference type="NCBI Taxonomy" id="883169"/>
    <lineage>
        <taxon>Bacteria</taxon>
        <taxon>Bacillati</taxon>
        <taxon>Actinomycetota</taxon>
        <taxon>Actinomycetes</taxon>
        <taxon>Mycobacteriales</taxon>
        <taxon>Corynebacteriaceae</taxon>
        <taxon>Corynebacterium</taxon>
    </lineage>
</organism>
<gene>
    <name evidence="1" type="ORF">HMPREF9719_00655</name>
</gene>
<evidence type="ECO:0000313" key="1">
    <source>
        <dbReference type="EMBL" id="EJZ82430.1"/>
    </source>
</evidence>